<evidence type="ECO:0000313" key="1">
    <source>
        <dbReference type="EMBL" id="EMD31745.1"/>
    </source>
</evidence>
<proteinExistence type="predicted"/>
<evidence type="ECO:0000313" key="2">
    <source>
        <dbReference type="Proteomes" id="UP000016930"/>
    </source>
</evidence>
<protein>
    <submittedName>
        <fullName evidence="1">Uncharacterized protein</fullName>
    </submittedName>
</protein>
<accession>M2QI29</accession>
<dbReference type="HOGENOM" id="CLU_2277167_0_0_1"/>
<reference evidence="1 2" key="1">
    <citation type="journal article" date="2012" name="Proc. Natl. Acad. Sci. U.S.A.">
        <title>Comparative genomics of Ceriporiopsis subvermispora and Phanerochaete chrysosporium provide insight into selective ligninolysis.</title>
        <authorList>
            <person name="Fernandez-Fueyo E."/>
            <person name="Ruiz-Duenas F.J."/>
            <person name="Ferreira P."/>
            <person name="Floudas D."/>
            <person name="Hibbett D.S."/>
            <person name="Canessa P."/>
            <person name="Larrondo L.F."/>
            <person name="James T.Y."/>
            <person name="Seelenfreund D."/>
            <person name="Lobos S."/>
            <person name="Polanco R."/>
            <person name="Tello M."/>
            <person name="Honda Y."/>
            <person name="Watanabe T."/>
            <person name="Watanabe T."/>
            <person name="Ryu J.S."/>
            <person name="Kubicek C.P."/>
            <person name="Schmoll M."/>
            <person name="Gaskell J."/>
            <person name="Hammel K.E."/>
            <person name="St John F.J."/>
            <person name="Vanden Wymelenberg A."/>
            <person name="Sabat G."/>
            <person name="Splinter BonDurant S."/>
            <person name="Syed K."/>
            <person name="Yadav J.S."/>
            <person name="Doddapaneni H."/>
            <person name="Subramanian V."/>
            <person name="Lavin J.L."/>
            <person name="Oguiza J.A."/>
            <person name="Perez G."/>
            <person name="Pisabarro A.G."/>
            <person name="Ramirez L."/>
            <person name="Santoyo F."/>
            <person name="Master E."/>
            <person name="Coutinho P.M."/>
            <person name="Henrissat B."/>
            <person name="Lombard V."/>
            <person name="Magnuson J.K."/>
            <person name="Kuees U."/>
            <person name="Hori C."/>
            <person name="Igarashi K."/>
            <person name="Samejima M."/>
            <person name="Held B.W."/>
            <person name="Barry K.W."/>
            <person name="LaButti K.M."/>
            <person name="Lapidus A."/>
            <person name="Lindquist E.A."/>
            <person name="Lucas S.M."/>
            <person name="Riley R."/>
            <person name="Salamov A.A."/>
            <person name="Hoffmeister D."/>
            <person name="Schwenk D."/>
            <person name="Hadar Y."/>
            <person name="Yarden O."/>
            <person name="de Vries R.P."/>
            <person name="Wiebenga A."/>
            <person name="Stenlid J."/>
            <person name="Eastwood D."/>
            <person name="Grigoriev I.V."/>
            <person name="Berka R.M."/>
            <person name="Blanchette R.A."/>
            <person name="Kersten P."/>
            <person name="Martinez A.T."/>
            <person name="Vicuna R."/>
            <person name="Cullen D."/>
        </authorList>
    </citation>
    <scope>NUCLEOTIDE SEQUENCE [LARGE SCALE GENOMIC DNA]</scope>
    <source>
        <strain evidence="1 2">B</strain>
    </source>
</reference>
<gene>
    <name evidence="1" type="ORF">CERSUDRAFT_88628</name>
</gene>
<dbReference type="EMBL" id="KB445815">
    <property type="protein sequence ID" value="EMD31745.1"/>
    <property type="molecule type" value="Genomic_DNA"/>
</dbReference>
<keyword evidence="2" id="KW-1185">Reference proteome</keyword>
<dbReference type="Proteomes" id="UP000016930">
    <property type="component" value="Unassembled WGS sequence"/>
</dbReference>
<dbReference type="AlphaFoldDB" id="M2QI29"/>
<sequence length="102" mass="11613">MSTQSEQDRSVSKLKITDSKVLNRCLPRNAASDPTLRMILLILDELDLSTKFHVYRSVFKDGERREDVISSRSAEVIRLTVTSKRSKLVHDFRASKTGSMSK</sequence>
<organism evidence="1 2">
    <name type="scientific">Ceriporiopsis subvermispora (strain B)</name>
    <name type="common">White-rot fungus</name>
    <name type="synonym">Gelatoporia subvermispora</name>
    <dbReference type="NCBI Taxonomy" id="914234"/>
    <lineage>
        <taxon>Eukaryota</taxon>
        <taxon>Fungi</taxon>
        <taxon>Dikarya</taxon>
        <taxon>Basidiomycota</taxon>
        <taxon>Agaricomycotina</taxon>
        <taxon>Agaricomycetes</taxon>
        <taxon>Polyporales</taxon>
        <taxon>Gelatoporiaceae</taxon>
        <taxon>Gelatoporia</taxon>
    </lineage>
</organism>
<name>M2QI29_CERS8</name>